<dbReference type="GO" id="GO:0008703">
    <property type="term" value="F:5-amino-6-(5-phosphoribosylamino)uracil reductase activity"/>
    <property type="evidence" value="ECO:0007669"/>
    <property type="project" value="InterPro"/>
</dbReference>
<evidence type="ECO:0000259" key="4">
    <source>
        <dbReference type="Pfam" id="PF01872"/>
    </source>
</evidence>
<evidence type="ECO:0000256" key="3">
    <source>
        <dbReference type="ARBA" id="ARBA00023002"/>
    </source>
</evidence>
<evidence type="ECO:0000256" key="1">
    <source>
        <dbReference type="ARBA" id="ARBA00005104"/>
    </source>
</evidence>
<protein>
    <submittedName>
        <fullName evidence="5">Putative riboflavin-specific deaminase</fullName>
    </submittedName>
</protein>
<dbReference type="InterPro" id="IPR002734">
    <property type="entry name" value="RibDG_C"/>
</dbReference>
<dbReference type="Pfam" id="PF01872">
    <property type="entry name" value="RibD_C"/>
    <property type="match status" value="1"/>
</dbReference>
<reference evidence="6" key="1">
    <citation type="submission" date="2019-02" db="EMBL/GenBank/DDBJ databases">
        <title>Draft genome sequence of Planktothrix agardhii NIES-905.</title>
        <authorList>
            <person name="Yamaguchi H."/>
            <person name="Suzuki S."/>
            <person name="Kawachi M."/>
        </authorList>
    </citation>
    <scope>NUCLEOTIDE SEQUENCE [LARGE SCALE GENOMIC DNA]</scope>
    <source>
        <strain evidence="6">CCAP 1459/11A</strain>
    </source>
</reference>
<evidence type="ECO:0000313" key="5">
    <source>
        <dbReference type="EMBL" id="GDZ92998.1"/>
    </source>
</evidence>
<dbReference type="PANTHER" id="PTHR38011">
    <property type="entry name" value="DIHYDROFOLATE REDUCTASE FAMILY PROTEIN (AFU_ORTHOLOGUE AFUA_8G06820)"/>
    <property type="match status" value="1"/>
</dbReference>
<dbReference type="GO" id="GO:0009231">
    <property type="term" value="P:riboflavin biosynthetic process"/>
    <property type="evidence" value="ECO:0007669"/>
    <property type="project" value="InterPro"/>
</dbReference>
<dbReference type="Gene3D" id="3.40.430.10">
    <property type="entry name" value="Dihydrofolate Reductase, subunit A"/>
    <property type="match status" value="1"/>
</dbReference>
<gene>
    <name evidence="5" type="ORF">PA905_08320</name>
</gene>
<accession>A0A4P5ZAJ7</accession>
<organism evidence="5 6">
    <name type="scientific">Planktothrix agardhii CCAP 1459/11A</name>
    <dbReference type="NCBI Taxonomy" id="282420"/>
    <lineage>
        <taxon>Bacteria</taxon>
        <taxon>Bacillati</taxon>
        <taxon>Cyanobacteriota</taxon>
        <taxon>Cyanophyceae</taxon>
        <taxon>Oscillatoriophycideae</taxon>
        <taxon>Oscillatoriales</taxon>
        <taxon>Microcoleaceae</taxon>
        <taxon>Planktothrix</taxon>
    </lineage>
</organism>
<dbReference type="SUPFAM" id="SSF53597">
    <property type="entry name" value="Dihydrofolate reductase-like"/>
    <property type="match status" value="1"/>
</dbReference>
<evidence type="ECO:0000256" key="2">
    <source>
        <dbReference type="ARBA" id="ARBA00022857"/>
    </source>
</evidence>
<name>A0A4P5ZAJ7_PLAAG</name>
<dbReference type="InterPro" id="IPR024072">
    <property type="entry name" value="DHFR-like_dom_sf"/>
</dbReference>
<keyword evidence="2" id="KW-0521">NADP</keyword>
<dbReference type="RefSeq" id="WP_141293543.1">
    <property type="nucleotide sequence ID" value="NZ_BJCD01000031.1"/>
</dbReference>
<sequence length="233" mass="25876">MTPQPGVNRPQTTVILAMSADGKISDQMRSPARFGSEQDKLHLEKQVAQMDGVLFGAGTLNAYQTTIKITDPELLKYRKRHGKPPQPIQIVVSASGNINPNLRFFQQSVPHWLLTTNQGKQLWNNTEGFENIIIADHNNHQINWSMAFEQFQKLGLNKLGILGGGQLVASLLKQNLIDQFWLTICPLILSGRNSPSPADGEGFLSAVAPRLQLLEVKTIGQEVFLHYQVLTGE</sequence>
<keyword evidence="3" id="KW-0560">Oxidoreductase</keyword>
<feature type="domain" description="Bacterial bifunctional deaminase-reductase C-terminal" evidence="4">
    <location>
        <begin position="13"/>
        <end position="224"/>
    </location>
</feature>
<evidence type="ECO:0000313" key="6">
    <source>
        <dbReference type="Proteomes" id="UP000299794"/>
    </source>
</evidence>
<dbReference type="EMBL" id="BJCD01000031">
    <property type="protein sequence ID" value="GDZ92998.1"/>
    <property type="molecule type" value="Genomic_DNA"/>
</dbReference>
<comment type="pathway">
    <text evidence="1">Cofactor biosynthesis; riboflavin biosynthesis.</text>
</comment>
<proteinExistence type="predicted"/>
<dbReference type="PANTHER" id="PTHR38011:SF7">
    <property type="entry name" value="2,5-DIAMINO-6-RIBOSYLAMINO-4(3H)-PYRIMIDINONE 5'-PHOSPHATE REDUCTASE"/>
    <property type="match status" value="1"/>
</dbReference>
<dbReference type="Proteomes" id="UP000299794">
    <property type="component" value="Unassembled WGS sequence"/>
</dbReference>
<dbReference type="InterPro" id="IPR050765">
    <property type="entry name" value="Riboflavin_Biosynth_HTPR"/>
</dbReference>
<comment type="caution">
    <text evidence="5">The sequence shown here is derived from an EMBL/GenBank/DDBJ whole genome shotgun (WGS) entry which is preliminary data.</text>
</comment>
<dbReference type="AlphaFoldDB" id="A0A4P5ZAJ7"/>